<organism evidence="1 2">
    <name type="scientific">Armillaria solidipes</name>
    <dbReference type="NCBI Taxonomy" id="1076256"/>
    <lineage>
        <taxon>Eukaryota</taxon>
        <taxon>Fungi</taxon>
        <taxon>Dikarya</taxon>
        <taxon>Basidiomycota</taxon>
        <taxon>Agaricomycotina</taxon>
        <taxon>Agaricomycetes</taxon>
        <taxon>Agaricomycetidae</taxon>
        <taxon>Agaricales</taxon>
        <taxon>Marasmiineae</taxon>
        <taxon>Physalacriaceae</taxon>
        <taxon>Armillaria</taxon>
    </lineage>
</organism>
<proteinExistence type="predicted"/>
<accession>A0A2H3CAK2</accession>
<gene>
    <name evidence="1" type="ORF">ARMSODRAFT_60799</name>
</gene>
<keyword evidence="2" id="KW-1185">Reference proteome</keyword>
<name>A0A2H3CAK2_9AGAR</name>
<dbReference type="Proteomes" id="UP000218334">
    <property type="component" value="Unassembled WGS sequence"/>
</dbReference>
<reference evidence="2" key="1">
    <citation type="journal article" date="2017" name="Nat. Ecol. Evol.">
        <title>Genome expansion and lineage-specific genetic innovations in the forest pathogenic fungi Armillaria.</title>
        <authorList>
            <person name="Sipos G."/>
            <person name="Prasanna A.N."/>
            <person name="Walter M.C."/>
            <person name="O'Connor E."/>
            <person name="Balint B."/>
            <person name="Krizsan K."/>
            <person name="Kiss B."/>
            <person name="Hess J."/>
            <person name="Varga T."/>
            <person name="Slot J."/>
            <person name="Riley R."/>
            <person name="Boka B."/>
            <person name="Rigling D."/>
            <person name="Barry K."/>
            <person name="Lee J."/>
            <person name="Mihaltcheva S."/>
            <person name="LaButti K."/>
            <person name="Lipzen A."/>
            <person name="Waldron R."/>
            <person name="Moloney N.M."/>
            <person name="Sperisen C."/>
            <person name="Kredics L."/>
            <person name="Vagvoelgyi C."/>
            <person name="Patrignani A."/>
            <person name="Fitzpatrick D."/>
            <person name="Nagy I."/>
            <person name="Doyle S."/>
            <person name="Anderson J.B."/>
            <person name="Grigoriev I.V."/>
            <person name="Gueldener U."/>
            <person name="Muensterkoetter M."/>
            <person name="Nagy L.G."/>
        </authorList>
    </citation>
    <scope>NUCLEOTIDE SEQUENCE [LARGE SCALE GENOMIC DNA]</scope>
    <source>
        <strain evidence="2">28-4</strain>
    </source>
</reference>
<dbReference type="AlphaFoldDB" id="A0A2H3CAK2"/>
<dbReference type="EMBL" id="KZ293415">
    <property type="protein sequence ID" value="PBK78920.1"/>
    <property type="molecule type" value="Genomic_DNA"/>
</dbReference>
<evidence type="ECO:0000313" key="1">
    <source>
        <dbReference type="EMBL" id="PBK78920.1"/>
    </source>
</evidence>
<protein>
    <submittedName>
        <fullName evidence="1">Uncharacterized protein</fullName>
    </submittedName>
</protein>
<sequence>MARPLDISACIQIVKFTATAGETMLFPYIKDVSGCFALVFKAIEIGRHNCGSSNRLLTHTGTWASVPCFRDICSALFRERNAMPKKYSNTVRLVQRIIWRSCFVGKHGSLSMTINVT</sequence>
<evidence type="ECO:0000313" key="2">
    <source>
        <dbReference type="Proteomes" id="UP000218334"/>
    </source>
</evidence>